<evidence type="ECO:0000313" key="2">
    <source>
        <dbReference type="EMBL" id="CAH0404544.1"/>
    </source>
</evidence>
<feature type="region of interest" description="Disordered" evidence="1">
    <location>
        <begin position="127"/>
        <end position="186"/>
    </location>
</feature>
<proteinExistence type="predicted"/>
<dbReference type="EMBL" id="OU963896">
    <property type="protein sequence ID" value="CAH0404544.1"/>
    <property type="molecule type" value="Genomic_DNA"/>
</dbReference>
<feature type="compositionally biased region" description="Basic and acidic residues" evidence="1">
    <location>
        <begin position="157"/>
        <end position="175"/>
    </location>
</feature>
<sequence>MNLLPPPRAEQRSSTACIEIVEPATDDCSGPPPPEGNVKQRNYRVLNDNLRAYTPTGDINTSPSKGKLVSKFEVCSAILPPRSRILELLRPEDPGREALEAIVRPASRRGLARPLDEDTRRFLQRALLSPSPQGLSTAPTPEPEKNLPSESVVESDQCSRPRREFKRERSLAEELREAEEDERSGATRRDIWRELRKGGIKEWVERERLGKLALSVEEDEESEGGLPAAARRLDALLAESRALHAELAAIQRDMQVLARRAHAPHT</sequence>
<reference evidence="2" key="1">
    <citation type="submission" date="2021-12" db="EMBL/GenBank/DDBJ databases">
        <authorList>
            <person name="King R."/>
        </authorList>
    </citation>
    <scope>NUCLEOTIDE SEQUENCE</scope>
</reference>
<feature type="compositionally biased region" description="Polar residues" evidence="1">
    <location>
        <begin position="130"/>
        <end position="139"/>
    </location>
</feature>
<dbReference type="Proteomes" id="UP001153292">
    <property type="component" value="Chromosome 3"/>
</dbReference>
<keyword evidence="3" id="KW-1185">Reference proteome</keyword>
<protein>
    <submittedName>
        <fullName evidence="2">Uncharacterized protein</fullName>
    </submittedName>
</protein>
<accession>A0ABN8BC90</accession>
<organism evidence="2 3">
    <name type="scientific">Chilo suppressalis</name>
    <name type="common">Asiatic rice borer moth</name>
    <dbReference type="NCBI Taxonomy" id="168631"/>
    <lineage>
        <taxon>Eukaryota</taxon>
        <taxon>Metazoa</taxon>
        <taxon>Ecdysozoa</taxon>
        <taxon>Arthropoda</taxon>
        <taxon>Hexapoda</taxon>
        <taxon>Insecta</taxon>
        <taxon>Pterygota</taxon>
        <taxon>Neoptera</taxon>
        <taxon>Endopterygota</taxon>
        <taxon>Lepidoptera</taxon>
        <taxon>Glossata</taxon>
        <taxon>Ditrysia</taxon>
        <taxon>Pyraloidea</taxon>
        <taxon>Crambidae</taxon>
        <taxon>Crambinae</taxon>
        <taxon>Chilo</taxon>
    </lineage>
</organism>
<feature type="region of interest" description="Disordered" evidence="1">
    <location>
        <begin position="22"/>
        <end position="41"/>
    </location>
</feature>
<name>A0ABN8BC90_CHISP</name>
<evidence type="ECO:0000313" key="3">
    <source>
        <dbReference type="Proteomes" id="UP001153292"/>
    </source>
</evidence>
<evidence type="ECO:0000256" key="1">
    <source>
        <dbReference type="SAM" id="MobiDB-lite"/>
    </source>
</evidence>
<gene>
    <name evidence="2" type="ORF">CHILSU_LOCUS7887</name>
</gene>